<dbReference type="RefSeq" id="YP_009704117.1">
    <property type="nucleotide sequence ID" value="NC_044960.1"/>
</dbReference>
<feature type="region of interest" description="Disordered" evidence="1">
    <location>
        <begin position="132"/>
        <end position="177"/>
    </location>
</feature>
<accession>A0A1X7MPX5</accession>
<reference evidence="3" key="1">
    <citation type="submission" date="2017-04" db="EMBL/GenBank/DDBJ databases">
        <authorList>
            <person name="Hayer J."/>
            <person name="Malmberg M."/>
            <person name="Hayer J."/>
        </authorList>
    </citation>
    <scope>NUCLEOTIDE SEQUENCE [LARGE SCALE GENOMIC DNA]</scope>
</reference>
<protein>
    <submittedName>
        <fullName evidence="2">E1A</fullName>
    </submittedName>
</protein>
<dbReference type="EMBL" id="LT841149">
    <property type="protein sequence ID" value="SMG83435.1"/>
    <property type="molecule type" value="Genomic_DNA"/>
</dbReference>
<evidence type="ECO:0000313" key="3">
    <source>
        <dbReference type="Proteomes" id="UP000272067"/>
    </source>
</evidence>
<sequence length="177" mass="20149">MRAARLSFDPDFFSLESDYRWNCEAVNLIEDEELNALDPMYDEGFSEPFWYSDVPPQHILDGGYQPPPPIFRAPLPPVGEHEELEIDLRCVEQLPDEILVPRENCEACAYAQDMFKDLEAKCLFCAALDDPEDPLEGSSSGVISSRKRCSADSRSDHKRRKDDDDDVEEDDSPCCSH</sequence>
<proteinExistence type="predicted"/>
<keyword evidence="3" id="KW-1185">Reference proteome</keyword>
<name>A0A1X7MPX5_9ADEN</name>
<evidence type="ECO:0000313" key="2">
    <source>
        <dbReference type="EMBL" id="SMG83435.1"/>
    </source>
</evidence>
<dbReference type="Proteomes" id="UP000272067">
    <property type="component" value="Segment"/>
</dbReference>
<dbReference type="KEGG" id="vg:41902964"/>
<dbReference type="GeneID" id="41902964"/>
<evidence type="ECO:0000256" key="1">
    <source>
        <dbReference type="SAM" id="MobiDB-lite"/>
    </source>
</evidence>
<organism evidence="2 3">
    <name type="scientific">Bottlenose dolphin adenovirus 1</name>
    <dbReference type="NCBI Taxonomy" id="1714377"/>
    <lineage>
        <taxon>Viruses</taxon>
        <taxon>Varidnaviria</taxon>
        <taxon>Bamfordvirae</taxon>
        <taxon>Preplasmiviricota</taxon>
        <taxon>Polisuviricotina</taxon>
        <taxon>Pharingeaviricetes</taxon>
        <taxon>Rowavirales</taxon>
        <taxon>Adenoviridae</taxon>
        <taxon>Mastadenovirus</taxon>
        <taxon>Mastadenovirus delphini</taxon>
        <taxon>Dolphin mastadenovirus B</taxon>
    </lineage>
</organism>
<feature type="compositionally biased region" description="Acidic residues" evidence="1">
    <location>
        <begin position="163"/>
        <end position="177"/>
    </location>
</feature>